<dbReference type="EMBL" id="PKPP01004248">
    <property type="protein sequence ID" value="PWA65335.1"/>
    <property type="molecule type" value="Genomic_DNA"/>
</dbReference>
<dbReference type="FunFam" id="3.80.10.10:FF:000383">
    <property type="entry name" value="Leucine-rich repeat receptor protein kinase EMS1"/>
    <property type="match status" value="1"/>
</dbReference>
<dbReference type="PANTHER" id="PTHR48053">
    <property type="entry name" value="LEUCINE RICH REPEAT FAMILY PROTEIN, EXPRESSED"/>
    <property type="match status" value="1"/>
</dbReference>
<reference evidence="19 20" key="1">
    <citation type="journal article" date="2018" name="Mol. Plant">
        <title>The genome of Artemisia annua provides insight into the evolution of Asteraceae family and artemisinin biosynthesis.</title>
        <authorList>
            <person name="Shen Q."/>
            <person name="Zhang L."/>
            <person name="Liao Z."/>
            <person name="Wang S."/>
            <person name="Yan T."/>
            <person name="Shi P."/>
            <person name="Liu M."/>
            <person name="Fu X."/>
            <person name="Pan Q."/>
            <person name="Wang Y."/>
            <person name="Lv Z."/>
            <person name="Lu X."/>
            <person name="Zhang F."/>
            <person name="Jiang W."/>
            <person name="Ma Y."/>
            <person name="Chen M."/>
            <person name="Hao X."/>
            <person name="Li L."/>
            <person name="Tang Y."/>
            <person name="Lv G."/>
            <person name="Zhou Y."/>
            <person name="Sun X."/>
            <person name="Brodelius P.E."/>
            <person name="Rose J.K.C."/>
            <person name="Tang K."/>
        </authorList>
    </citation>
    <scope>NUCLEOTIDE SEQUENCE [LARGE SCALE GENOMIC DNA]</scope>
    <source>
        <strain evidence="20">cv. Huhao1</strain>
        <tissue evidence="19">Leaf</tissue>
    </source>
</reference>
<dbReference type="STRING" id="35608.A0A2U1MVN8"/>
<dbReference type="GO" id="GO:0005524">
    <property type="term" value="F:ATP binding"/>
    <property type="evidence" value="ECO:0007669"/>
    <property type="project" value="UniProtKB-KW"/>
</dbReference>
<evidence type="ECO:0000256" key="6">
    <source>
        <dbReference type="ARBA" id="ARBA00022614"/>
    </source>
</evidence>
<name>A0A2U1MVN8_ARTAN</name>
<keyword evidence="7" id="KW-0808">Transferase</keyword>
<dbReference type="GO" id="GO:0051707">
    <property type="term" value="P:response to other organism"/>
    <property type="evidence" value="ECO:0007669"/>
    <property type="project" value="UniProtKB-ARBA"/>
</dbReference>
<dbReference type="Proteomes" id="UP000245207">
    <property type="component" value="Unassembled WGS sequence"/>
</dbReference>
<evidence type="ECO:0000256" key="2">
    <source>
        <dbReference type="ARBA" id="ARBA00004479"/>
    </source>
</evidence>
<comment type="caution">
    <text evidence="19">The sequence shown here is derived from an EMBL/GenBank/DDBJ whole genome shotgun (WGS) entry which is preliminary data.</text>
</comment>
<dbReference type="SMART" id="SM00369">
    <property type="entry name" value="LRR_TYP"/>
    <property type="match status" value="7"/>
</dbReference>
<evidence type="ECO:0000256" key="17">
    <source>
        <dbReference type="ARBA" id="ARBA00048679"/>
    </source>
</evidence>
<evidence type="ECO:0000256" key="8">
    <source>
        <dbReference type="ARBA" id="ARBA00022729"/>
    </source>
</evidence>
<evidence type="ECO:0000256" key="14">
    <source>
        <dbReference type="ARBA" id="ARBA00023170"/>
    </source>
</evidence>
<evidence type="ECO:0000256" key="1">
    <source>
        <dbReference type="ARBA" id="ARBA00004236"/>
    </source>
</evidence>
<evidence type="ECO:0000256" key="3">
    <source>
        <dbReference type="ARBA" id="ARBA00012513"/>
    </source>
</evidence>
<keyword evidence="6" id="KW-0433">Leucine-rich repeat</keyword>
<protein>
    <recommendedName>
        <fullName evidence="3">non-specific serine/threonine protein kinase</fullName>
        <ecNumber evidence="3">2.7.11.1</ecNumber>
    </recommendedName>
</protein>
<proteinExistence type="predicted"/>
<keyword evidence="10" id="KW-0547">Nucleotide-binding</keyword>
<comment type="catalytic activity">
    <reaction evidence="16">
        <text>L-threonyl-[protein] + ATP = O-phospho-L-threonyl-[protein] + ADP + H(+)</text>
        <dbReference type="Rhea" id="RHEA:46608"/>
        <dbReference type="Rhea" id="RHEA-COMP:11060"/>
        <dbReference type="Rhea" id="RHEA-COMP:11605"/>
        <dbReference type="ChEBI" id="CHEBI:15378"/>
        <dbReference type="ChEBI" id="CHEBI:30013"/>
        <dbReference type="ChEBI" id="CHEBI:30616"/>
        <dbReference type="ChEBI" id="CHEBI:61977"/>
        <dbReference type="ChEBI" id="CHEBI:456216"/>
        <dbReference type="EC" id="2.7.11.1"/>
    </reaction>
</comment>
<accession>A0A2U1MVN8</accession>
<keyword evidence="11" id="KW-0418">Kinase</keyword>
<evidence type="ECO:0000256" key="10">
    <source>
        <dbReference type="ARBA" id="ARBA00022741"/>
    </source>
</evidence>
<dbReference type="PROSITE" id="PS51450">
    <property type="entry name" value="LRR"/>
    <property type="match status" value="1"/>
</dbReference>
<feature type="domain" description="Disease resistance R13L4/SHOC-2-like LRR" evidence="18">
    <location>
        <begin position="161"/>
        <end position="352"/>
    </location>
</feature>
<comment type="catalytic activity">
    <reaction evidence="17">
        <text>L-seryl-[protein] + ATP = O-phospho-L-seryl-[protein] + ADP + H(+)</text>
        <dbReference type="Rhea" id="RHEA:17989"/>
        <dbReference type="Rhea" id="RHEA-COMP:9863"/>
        <dbReference type="Rhea" id="RHEA-COMP:11604"/>
        <dbReference type="ChEBI" id="CHEBI:15378"/>
        <dbReference type="ChEBI" id="CHEBI:29999"/>
        <dbReference type="ChEBI" id="CHEBI:30616"/>
        <dbReference type="ChEBI" id="CHEBI:83421"/>
        <dbReference type="ChEBI" id="CHEBI:456216"/>
        <dbReference type="EC" id="2.7.11.1"/>
    </reaction>
</comment>
<keyword evidence="9" id="KW-0677">Repeat</keyword>
<dbReference type="GO" id="GO:0004674">
    <property type="term" value="F:protein serine/threonine kinase activity"/>
    <property type="evidence" value="ECO:0007669"/>
    <property type="project" value="UniProtKB-KW"/>
</dbReference>
<dbReference type="FunFam" id="3.80.10.10:FF:000041">
    <property type="entry name" value="LRR receptor-like serine/threonine-protein kinase ERECTA"/>
    <property type="match status" value="1"/>
</dbReference>
<dbReference type="InterPro" id="IPR055414">
    <property type="entry name" value="LRR_R13L4/SHOC2-like"/>
</dbReference>
<keyword evidence="15" id="KW-0325">Glycoprotein</keyword>
<evidence type="ECO:0000256" key="5">
    <source>
        <dbReference type="ARBA" id="ARBA00022527"/>
    </source>
</evidence>
<dbReference type="InterPro" id="IPR001611">
    <property type="entry name" value="Leu-rich_rpt"/>
</dbReference>
<dbReference type="SUPFAM" id="SSF52058">
    <property type="entry name" value="L domain-like"/>
    <property type="match status" value="2"/>
</dbReference>
<keyword evidence="20" id="KW-1185">Reference proteome</keyword>
<dbReference type="OrthoDB" id="1743210at2759"/>
<dbReference type="Gene3D" id="3.80.10.10">
    <property type="entry name" value="Ribonuclease Inhibitor"/>
    <property type="match status" value="4"/>
</dbReference>
<dbReference type="InterPro" id="IPR032675">
    <property type="entry name" value="LRR_dom_sf"/>
</dbReference>
<evidence type="ECO:0000256" key="12">
    <source>
        <dbReference type="ARBA" id="ARBA00022840"/>
    </source>
</evidence>
<evidence type="ECO:0000259" key="18">
    <source>
        <dbReference type="Pfam" id="PF23598"/>
    </source>
</evidence>
<keyword evidence="5" id="KW-0723">Serine/threonine-protein kinase</keyword>
<dbReference type="GO" id="GO:0006952">
    <property type="term" value="P:defense response"/>
    <property type="evidence" value="ECO:0007669"/>
    <property type="project" value="UniProtKB-ARBA"/>
</dbReference>
<evidence type="ECO:0000256" key="9">
    <source>
        <dbReference type="ARBA" id="ARBA00022737"/>
    </source>
</evidence>
<dbReference type="GO" id="GO:0005886">
    <property type="term" value="C:plasma membrane"/>
    <property type="evidence" value="ECO:0007669"/>
    <property type="project" value="UniProtKB-SubCell"/>
</dbReference>
<dbReference type="InterPro" id="IPR003591">
    <property type="entry name" value="Leu-rich_rpt_typical-subtyp"/>
</dbReference>
<keyword evidence="8" id="KW-0732">Signal</keyword>
<evidence type="ECO:0000256" key="15">
    <source>
        <dbReference type="ARBA" id="ARBA00023180"/>
    </source>
</evidence>
<evidence type="ECO:0000256" key="13">
    <source>
        <dbReference type="ARBA" id="ARBA00023136"/>
    </source>
</evidence>
<evidence type="ECO:0000256" key="4">
    <source>
        <dbReference type="ARBA" id="ARBA00022475"/>
    </source>
</evidence>
<dbReference type="PANTHER" id="PTHR48053:SF164">
    <property type="entry name" value="LEUCINE-RICH REPEAT-CONTAINING N-TERMINAL PLANT-TYPE DOMAIN-CONTAINING PROTEIN"/>
    <property type="match status" value="1"/>
</dbReference>
<keyword evidence="4" id="KW-1003">Cell membrane</keyword>
<dbReference type="EC" id="2.7.11.1" evidence="3"/>
<dbReference type="Pfam" id="PF00560">
    <property type="entry name" value="LRR_1"/>
    <property type="match status" value="2"/>
</dbReference>
<evidence type="ECO:0000313" key="19">
    <source>
        <dbReference type="EMBL" id="PWA65335.1"/>
    </source>
</evidence>
<evidence type="ECO:0000313" key="20">
    <source>
        <dbReference type="Proteomes" id="UP000245207"/>
    </source>
</evidence>
<keyword evidence="14" id="KW-0675">Receptor</keyword>
<organism evidence="19 20">
    <name type="scientific">Artemisia annua</name>
    <name type="common">Sweet wormwood</name>
    <dbReference type="NCBI Taxonomy" id="35608"/>
    <lineage>
        <taxon>Eukaryota</taxon>
        <taxon>Viridiplantae</taxon>
        <taxon>Streptophyta</taxon>
        <taxon>Embryophyta</taxon>
        <taxon>Tracheophyta</taxon>
        <taxon>Spermatophyta</taxon>
        <taxon>Magnoliopsida</taxon>
        <taxon>eudicotyledons</taxon>
        <taxon>Gunneridae</taxon>
        <taxon>Pentapetalae</taxon>
        <taxon>asterids</taxon>
        <taxon>campanulids</taxon>
        <taxon>Asterales</taxon>
        <taxon>Asteraceae</taxon>
        <taxon>Asteroideae</taxon>
        <taxon>Anthemideae</taxon>
        <taxon>Artemisiinae</taxon>
        <taxon>Artemisia</taxon>
    </lineage>
</organism>
<dbReference type="PRINTS" id="PR00019">
    <property type="entry name" value="LEURICHRPT"/>
</dbReference>
<evidence type="ECO:0000256" key="11">
    <source>
        <dbReference type="ARBA" id="ARBA00022777"/>
    </source>
</evidence>
<evidence type="ECO:0000256" key="7">
    <source>
        <dbReference type="ARBA" id="ARBA00022679"/>
    </source>
</evidence>
<dbReference type="InterPro" id="IPR051716">
    <property type="entry name" value="Plant_RL_S/T_kinase"/>
</dbReference>
<sequence length="400" mass="45094">MSGQVPGNITLLHKLVSLDMSLNQFTLEPHVLNNLLRNSTNLEKLSLINVNISSILPSSLNISSSLKFLNLSNTGLHGELPHYIFNLRSLETLDLSYNSFTGNIPLEISLLPKLVYIDLSRNGFDNLRIQPRVFENLLKNSTLLRYISLYQVNIGSVLPSYLNLSSIKSLDLSFTNLQGNLPDNIFHLKYLELLDLSENNLTGPLPSKLFTLPYLQTIRLNGNMFSGNVPFDSFSLPSLKVLRLSSNQLTGHIDVHKFRKLPNLTVLDISFNNFIGDWELDTLLKSLTNLEYLDLSYSGFSVVTTKNANHFVNPGFLILKLASCKLKAFPESLRLMPNIMLLDLSSNEIKGQVPHWVGELGSYMWSRRKLVEELSLCANLTKGHRPPSLLILDASFLYYI</sequence>
<dbReference type="AlphaFoldDB" id="A0A2U1MVN8"/>
<keyword evidence="13" id="KW-0472">Membrane</keyword>
<gene>
    <name evidence="19" type="ORF">CTI12_AA334680</name>
</gene>
<comment type="subcellular location">
    <subcellularLocation>
        <location evidence="1">Cell membrane</location>
    </subcellularLocation>
    <subcellularLocation>
        <location evidence="2">Membrane</location>
        <topology evidence="2">Single-pass type I membrane protein</topology>
    </subcellularLocation>
</comment>
<dbReference type="Pfam" id="PF23598">
    <property type="entry name" value="LRR_14"/>
    <property type="match status" value="1"/>
</dbReference>
<keyword evidence="12" id="KW-0067">ATP-binding</keyword>
<evidence type="ECO:0000256" key="16">
    <source>
        <dbReference type="ARBA" id="ARBA00047899"/>
    </source>
</evidence>